<evidence type="ECO:0000256" key="13">
    <source>
        <dbReference type="PIRSR" id="PIRSR606262-2"/>
    </source>
</evidence>
<comment type="similarity">
    <text evidence="3 15">Belongs to the cytidine and deoxycytidylate deaminase family.</text>
</comment>
<dbReference type="InterPro" id="IPR050202">
    <property type="entry name" value="Cyt/Deoxycyt_deaminase"/>
</dbReference>
<evidence type="ECO:0000256" key="6">
    <source>
        <dbReference type="ARBA" id="ARBA00022723"/>
    </source>
</evidence>
<feature type="binding site" evidence="14">
    <location>
        <position position="116"/>
    </location>
    <ligand>
        <name>Zn(2+)</name>
        <dbReference type="ChEBI" id="CHEBI:29105"/>
        <note>catalytic</note>
    </ligand>
</feature>
<dbReference type="STRING" id="333140.AWW68_16595"/>
<feature type="binding site" evidence="14">
    <location>
        <position position="113"/>
    </location>
    <ligand>
        <name>Zn(2+)</name>
        <dbReference type="ChEBI" id="CHEBI:29105"/>
        <note>catalytic</note>
    </ligand>
</feature>
<name>A0A150X6C1_9BACT</name>
<dbReference type="Proteomes" id="UP000075606">
    <property type="component" value="Unassembled WGS sequence"/>
</dbReference>
<comment type="caution">
    <text evidence="17">The sequence shown here is derived from an EMBL/GenBank/DDBJ whole genome shotgun (WGS) entry which is preliminary data.</text>
</comment>
<sequence length="164" mass="17928">MPKREITKNSKITVYSVDSVEPEVAELIEQAKLAASQAYAPYSNFQVGAAVKLKSGKIVLGNNQENAAYPSGLCAERVACFSAKAQFPEESIDMIAIVAKQASAEGYTLATPCGSCRQSMSEYENIQEQPIKLYLLNAEGEVYESDSIDNLLPFKFSEKNLKSE</sequence>
<evidence type="ECO:0000256" key="5">
    <source>
        <dbReference type="ARBA" id="ARBA00018266"/>
    </source>
</evidence>
<dbReference type="AlphaFoldDB" id="A0A150X6C1"/>
<dbReference type="EC" id="3.5.4.5" evidence="4 15"/>
<dbReference type="PANTHER" id="PTHR11644:SF2">
    <property type="entry name" value="CYTIDINE DEAMINASE"/>
    <property type="match status" value="1"/>
</dbReference>
<dbReference type="GO" id="GO:0004126">
    <property type="term" value="F:cytidine deaminase activity"/>
    <property type="evidence" value="ECO:0007669"/>
    <property type="project" value="UniProtKB-UniRule"/>
</dbReference>
<feature type="active site" description="Proton donor" evidence="12">
    <location>
        <position position="76"/>
    </location>
</feature>
<dbReference type="PANTHER" id="PTHR11644">
    <property type="entry name" value="CYTIDINE DEAMINASE"/>
    <property type="match status" value="1"/>
</dbReference>
<evidence type="ECO:0000256" key="4">
    <source>
        <dbReference type="ARBA" id="ARBA00012783"/>
    </source>
</evidence>
<protein>
    <recommendedName>
        <fullName evidence="5 15">Cytidine deaminase</fullName>
        <ecNumber evidence="4 15">3.5.4.5</ecNumber>
    </recommendedName>
    <alternativeName>
        <fullName evidence="9 15">Cytidine aminohydrolase</fullName>
    </alternativeName>
</protein>
<dbReference type="GO" id="GO:0008270">
    <property type="term" value="F:zinc ion binding"/>
    <property type="evidence" value="ECO:0007669"/>
    <property type="project" value="UniProtKB-UniRule"/>
</dbReference>
<evidence type="ECO:0000256" key="11">
    <source>
        <dbReference type="ARBA" id="ARBA00049558"/>
    </source>
</evidence>
<dbReference type="RefSeq" id="WP_068224057.1">
    <property type="nucleotide sequence ID" value="NZ_LRPC01000028.1"/>
</dbReference>
<feature type="binding site" evidence="13">
    <location>
        <begin position="63"/>
        <end position="69"/>
    </location>
    <ligand>
        <name>substrate</name>
    </ligand>
</feature>
<dbReference type="InterPro" id="IPR002125">
    <property type="entry name" value="CMP_dCMP_dom"/>
</dbReference>
<dbReference type="SUPFAM" id="SSF53927">
    <property type="entry name" value="Cytidine deaminase-like"/>
    <property type="match status" value="1"/>
</dbReference>
<evidence type="ECO:0000256" key="2">
    <source>
        <dbReference type="ARBA" id="ARBA00003949"/>
    </source>
</evidence>
<keyword evidence="8 14" id="KW-0862">Zinc</keyword>
<dbReference type="Pfam" id="PF00383">
    <property type="entry name" value="dCMP_cyt_deam_1"/>
    <property type="match status" value="1"/>
</dbReference>
<organism evidence="17 18">
    <name type="scientific">Roseivirga spongicola</name>
    <dbReference type="NCBI Taxonomy" id="333140"/>
    <lineage>
        <taxon>Bacteria</taxon>
        <taxon>Pseudomonadati</taxon>
        <taxon>Bacteroidota</taxon>
        <taxon>Cytophagia</taxon>
        <taxon>Cytophagales</taxon>
        <taxon>Roseivirgaceae</taxon>
        <taxon>Roseivirga</taxon>
    </lineage>
</organism>
<accession>A0A150X6C1</accession>
<evidence type="ECO:0000256" key="8">
    <source>
        <dbReference type="ARBA" id="ARBA00022833"/>
    </source>
</evidence>
<reference evidence="17 18" key="1">
    <citation type="submission" date="2016-01" db="EMBL/GenBank/DDBJ databases">
        <title>Genome sequencing of Roseivirga spongicola UST030701-084.</title>
        <authorList>
            <person name="Selvaratnam C."/>
            <person name="Thevarajoo S."/>
            <person name="Goh K.M."/>
            <person name="Ee R."/>
            <person name="Chan K.-G."/>
            <person name="Chong C.S."/>
        </authorList>
    </citation>
    <scope>NUCLEOTIDE SEQUENCE [LARGE SCALE GENOMIC DNA]</scope>
    <source>
        <strain evidence="17 18">UST030701-084</strain>
    </source>
</reference>
<feature type="domain" description="CMP/dCMP-type deaminase" evidence="16">
    <location>
        <begin position="22"/>
        <end position="159"/>
    </location>
</feature>
<evidence type="ECO:0000256" key="7">
    <source>
        <dbReference type="ARBA" id="ARBA00022801"/>
    </source>
</evidence>
<feature type="binding site" evidence="14">
    <location>
        <position position="74"/>
    </location>
    <ligand>
        <name>Zn(2+)</name>
        <dbReference type="ChEBI" id="CHEBI:29105"/>
        <note>catalytic</note>
    </ligand>
</feature>
<evidence type="ECO:0000256" key="9">
    <source>
        <dbReference type="ARBA" id="ARBA00032005"/>
    </source>
</evidence>
<keyword evidence="7 15" id="KW-0378">Hydrolase</keyword>
<evidence type="ECO:0000259" key="16">
    <source>
        <dbReference type="PROSITE" id="PS51747"/>
    </source>
</evidence>
<evidence type="ECO:0000313" key="17">
    <source>
        <dbReference type="EMBL" id="KYG74261.1"/>
    </source>
</evidence>
<dbReference type="GO" id="GO:0055086">
    <property type="term" value="P:nucleobase-containing small molecule metabolic process"/>
    <property type="evidence" value="ECO:0007669"/>
    <property type="project" value="UniProtKB-ARBA"/>
</dbReference>
<keyword evidence="6 14" id="KW-0479">Metal-binding</keyword>
<dbReference type="CDD" id="cd01283">
    <property type="entry name" value="cytidine_deaminase"/>
    <property type="match status" value="1"/>
</dbReference>
<comment type="cofactor">
    <cofactor evidence="1 14 15">
        <name>Zn(2+)</name>
        <dbReference type="ChEBI" id="CHEBI:29105"/>
    </cofactor>
</comment>
<comment type="function">
    <text evidence="2 15">This enzyme scavenges exogenous and endogenous cytidine and 2'-deoxycytidine for UMP synthesis.</text>
</comment>
<evidence type="ECO:0000256" key="12">
    <source>
        <dbReference type="PIRSR" id="PIRSR606262-1"/>
    </source>
</evidence>
<dbReference type="NCBIfam" id="NF004064">
    <property type="entry name" value="PRK05578.1"/>
    <property type="match status" value="1"/>
</dbReference>
<comment type="catalytic activity">
    <reaction evidence="10 15">
        <text>2'-deoxycytidine + H2O + H(+) = 2'-deoxyuridine + NH4(+)</text>
        <dbReference type="Rhea" id="RHEA:13433"/>
        <dbReference type="ChEBI" id="CHEBI:15377"/>
        <dbReference type="ChEBI" id="CHEBI:15378"/>
        <dbReference type="ChEBI" id="CHEBI:15698"/>
        <dbReference type="ChEBI" id="CHEBI:16450"/>
        <dbReference type="ChEBI" id="CHEBI:28938"/>
        <dbReference type="EC" id="3.5.4.5"/>
    </reaction>
</comment>
<dbReference type="Gene3D" id="3.40.140.10">
    <property type="entry name" value="Cytidine Deaminase, domain 2"/>
    <property type="match status" value="1"/>
</dbReference>
<comment type="catalytic activity">
    <reaction evidence="11 15">
        <text>cytidine + H2O + H(+) = uridine + NH4(+)</text>
        <dbReference type="Rhea" id="RHEA:16069"/>
        <dbReference type="ChEBI" id="CHEBI:15377"/>
        <dbReference type="ChEBI" id="CHEBI:15378"/>
        <dbReference type="ChEBI" id="CHEBI:16704"/>
        <dbReference type="ChEBI" id="CHEBI:17562"/>
        <dbReference type="ChEBI" id="CHEBI:28938"/>
        <dbReference type="EC" id="3.5.4.5"/>
    </reaction>
</comment>
<evidence type="ECO:0000256" key="3">
    <source>
        <dbReference type="ARBA" id="ARBA00006576"/>
    </source>
</evidence>
<keyword evidence="18" id="KW-1185">Reference proteome</keyword>
<dbReference type="InterPro" id="IPR016193">
    <property type="entry name" value="Cytidine_deaminase-like"/>
</dbReference>
<proteinExistence type="inferred from homology"/>
<dbReference type="InterPro" id="IPR006262">
    <property type="entry name" value="Cyt_deam_tetra"/>
</dbReference>
<dbReference type="EMBL" id="LRPC01000028">
    <property type="protein sequence ID" value="KYG74261.1"/>
    <property type="molecule type" value="Genomic_DNA"/>
</dbReference>
<dbReference type="OrthoDB" id="9795347at2"/>
<dbReference type="PROSITE" id="PS51747">
    <property type="entry name" value="CYT_DCMP_DEAMINASES_2"/>
    <property type="match status" value="1"/>
</dbReference>
<dbReference type="NCBIfam" id="TIGR01354">
    <property type="entry name" value="cyt_deam_tetra"/>
    <property type="match status" value="1"/>
</dbReference>
<evidence type="ECO:0000256" key="1">
    <source>
        <dbReference type="ARBA" id="ARBA00001947"/>
    </source>
</evidence>
<evidence type="ECO:0000256" key="14">
    <source>
        <dbReference type="PIRSR" id="PIRSR606262-3"/>
    </source>
</evidence>
<evidence type="ECO:0000313" key="18">
    <source>
        <dbReference type="Proteomes" id="UP000075606"/>
    </source>
</evidence>
<evidence type="ECO:0000256" key="10">
    <source>
        <dbReference type="ARBA" id="ARBA00049252"/>
    </source>
</evidence>
<evidence type="ECO:0000256" key="15">
    <source>
        <dbReference type="RuleBase" id="RU364006"/>
    </source>
</evidence>
<dbReference type="GO" id="GO:0005829">
    <property type="term" value="C:cytosol"/>
    <property type="evidence" value="ECO:0007669"/>
    <property type="project" value="TreeGrafter"/>
</dbReference>
<dbReference type="GO" id="GO:0072527">
    <property type="term" value="P:pyrimidine-containing compound metabolic process"/>
    <property type="evidence" value="ECO:0007669"/>
    <property type="project" value="UniProtKB-ARBA"/>
</dbReference>
<gene>
    <name evidence="17" type="ORF">AWW68_16595</name>
</gene>